<dbReference type="CTD" id="201292"/>
<evidence type="ECO:0000256" key="15">
    <source>
        <dbReference type="ARBA" id="ARBA00023054"/>
    </source>
</evidence>
<dbReference type="SMART" id="SM00589">
    <property type="entry name" value="PRY"/>
    <property type="match status" value="1"/>
</dbReference>
<gene>
    <name evidence="24" type="primary">TRIM65</name>
</gene>
<dbReference type="OrthoDB" id="5951542at2759"/>
<dbReference type="PROSITE" id="PS50089">
    <property type="entry name" value="ZF_RING_2"/>
    <property type="match status" value="1"/>
</dbReference>
<accession>A0A1S3AL50</accession>
<dbReference type="InterPro" id="IPR048222">
    <property type="entry name" value="TRIM65_SPRY_PRY"/>
</dbReference>
<evidence type="ECO:0000256" key="3">
    <source>
        <dbReference type="ARBA" id="ARBA00004906"/>
    </source>
</evidence>
<dbReference type="InterPro" id="IPR003877">
    <property type="entry name" value="SPRY_dom"/>
</dbReference>
<dbReference type="GO" id="GO:0032728">
    <property type="term" value="P:positive regulation of interferon-beta production"/>
    <property type="evidence" value="ECO:0007669"/>
    <property type="project" value="UniProtKB-ARBA"/>
</dbReference>
<feature type="domain" description="RING-type" evidence="21">
    <location>
        <begin position="12"/>
        <end position="51"/>
    </location>
</feature>
<dbReference type="InterPro" id="IPR058030">
    <property type="entry name" value="TRIM8/14/16/25/29/45/65_CC"/>
</dbReference>
<dbReference type="GO" id="GO:0045087">
    <property type="term" value="P:innate immune response"/>
    <property type="evidence" value="ECO:0007669"/>
    <property type="project" value="UniProtKB-KW"/>
</dbReference>
<keyword evidence="12" id="KW-0862">Zinc</keyword>
<evidence type="ECO:0000256" key="8">
    <source>
        <dbReference type="ARBA" id="ARBA00022588"/>
    </source>
</evidence>
<dbReference type="GO" id="GO:0005737">
    <property type="term" value="C:cytoplasm"/>
    <property type="evidence" value="ECO:0007669"/>
    <property type="project" value="UniProtKB-SubCell"/>
</dbReference>
<evidence type="ECO:0000256" key="20">
    <source>
        <dbReference type="SAM" id="Coils"/>
    </source>
</evidence>
<comment type="subunit">
    <text evidence="16">Homo-multimerizes. Interacts with ARRDC4.</text>
</comment>
<evidence type="ECO:0000256" key="12">
    <source>
        <dbReference type="ARBA" id="ARBA00022833"/>
    </source>
</evidence>
<dbReference type="GeneID" id="103125900"/>
<evidence type="ECO:0000256" key="13">
    <source>
        <dbReference type="ARBA" id="ARBA00022859"/>
    </source>
</evidence>
<dbReference type="PANTHER" id="PTHR25465">
    <property type="entry name" value="B-BOX DOMAIN CONTAINING"/>
    <property type="match status" value="1"/>
</dbReference>
<dbReference type="InterPro" id="IPR001841">
    <property type="entry name" value="Znf_RING"/>
</dbReference>
<keyword evidence="9" id="KW-0808">Transferase</keyword>
<evidence type="ECO:0000313" key="23">
    <source>
        <dbReference type="Proteomes" id="UP001652624"/>
    </source>
</evidence>
<dbReference type="InterPro" id="IPR003879">
    <property type="entry name" value="Butyrophylin_SPRY"/>
</dbReference>
<dbReference type="SMART" id="SM00184">
    <property type="entry name" value="RING"/>
    <property type="match status" value="1"/>
</dbReference>
<dbReference type="Gene3D" id="3.30.40.10">
    <property type="entry name" value="Zinc/RING finger domain, C3HC4 (zinc finger)"/>
    <property type="match status" value="1"/>
</dbReference>
<dbReference type="InterPro" id="IPR043136">
    <property type="entry name" value="B30.2/SPRY_sf"/>
</dbReference>
<evidence type="ECO:0000256" key="4">
    <source>
        <dbReference type="ARBA" id="ARBA00008518"/>
    </source>
</evidence>
<keyword evidence="13" id="KW-0391">Immunity</keyword>
<feature type="coiled-coil region" evidence="20">
    <location>
        <begin position="197"/>
        <end position="231"/>
    </location>
</feature>
<reference evidence="24" key="1">
    <citation type="submission" date="2025-08" db="UniProtKB">
        <authorList>
            <consortium name="RefSeq"/>
        </authorList>
    </citation>
    <scope>IDENTIFICATION</scope>
</reference>
<keyword evidence="6" id="KW-0963">Cytoplasm</keyword>
<dbReference type="Gene3D" id="3.30.160.60">
    <property type="entry name" value="Classic Zinc Finger"/>
    <property type="match status" value="1"/>
</dbReference>
<dbReference type="GO" id="GO:0070534">
    <property type="term" value="P:protein K63-linked ubiquitination"/>
    <property type="evidence" value="ECO:0007669"/>
    <property type="project" value="UniProtKB-ARBA"/>
</dbReference>
<keyword evidence="23" id="KW-1185">Reference proteome</keyword>
<evidence type="ECO:0000256" key="19">
    <source>
        <dbReference type="PROSITE-ProRule" id="PRU00175"/>
    </source>
</evidence>
<evidence type="ECO:0000256" key="17">
    <source>
        <dbReference type="ARBA" id="ARBA00073100"/>
    </source>
</evidence>
<organism evidence="23 24">
    <name type="scientific">Erinaceus europaeus</name>
    <name type="common">Western European hedgehog</name>
    <dbReference type="NCBI Taxonomy" id="9365"/>
    <lineage>
        <taxon>Eukaryota</taxon>
        <taxon>Metazoa</taxon>
        <taxon>Chordata</taxon>
        <taxon>Craniata</taxon>
        <taxon>Vertebrata</taxon>
        <taxon>Euteleostomi</taxon>
        <taxon>Mammalia</taxon>
        <taxon>Eutheria</taxon>
        <taxon>Laurasiatheria</taxon>
        <taxon>Eulipotyphla</taxon>
        <taxon>Erinaceidae</taxon>
        <taxon>Erinaceinae</taxon>
        <taxon>Erinaceus</taxon>
    </lineage>
</organism>
<evidence type="ECO:0000256" key="10">
    <source>
        <dbReference type="ARBA" id="ARBA00022723"/>
    </source>
</evidence>
<name>A0A1S3AL50_ERIEU</name>
<keyword evidence="15 20" id="KW-0175">Coiled coil</keyword>
<dbReference type="AlphaFoldDB" id="A0A1S3AL50"/>
<protein>
    <recommendedName>
        <fullName evidence="17">E3 ubiquitin-protein ligase TRIM65</fullName>
        <ecNumber evidence="5">2.3.2.27</ecNumber>
    </recommendedName>
    <alternativeName>
        <fullName evidence="18">Tripartite motif-containing protein 65</fullName>
    </alternativeName>
</protein>
<dbReference type="SUPFAM" id="SSF57845">
    <property type="entry name" value="B-box zinc-binding domain"/>
    <property type="match status" value="1"/>
</dbReference>
<dbReference type="InterPro" id="IPR001870">
    <property type="entry name" value="B30.2/SPRY"/>
</dbReference>
<dbReference type="Pfam" id="PF00097">
    <property type="entry name" value="zf-C3HC4"/>
    <property type="match status" value="1"/>
</dbReference>
<dbReference type="PROSITE" id="PS00518">
    <property type="entry name" value="ZF_RING_1"/>
    <property type="match status" value="1"/>
</dbReference>
<comment type="subcellular location">
    <subcellularLocation>
        <location evidence="2">Cytoplasm</location>
    </subcellularLocation>
</comment>
<dbReference type="Proteomes" id="UP001652624">
    <property type="component" value="Chromosome 12"/>
</dbReference>
<evidence type="ECO:0000259" key="22">
    <source>
        <dbReference type="PROSITE" id="PS50188"/>
    </source>
</evidence>
<dbReference type="GO" id="GO:0061630">
    <property type="term" value="F:ubiquitin protein ligase activity"/>
    <property type="evidence" value="ECO:0007669"/>
    <property type="project" value="UniProtKB-EC"/>
</dbReference>
<feature type="coiled-coil region" evidence="20">
    <location>
        <begin position="143"/>
        <end position="170"/>
    </location>
</feature>
<dbReference type="RefSeq" id="XP_007536810.1">
    <property type="nucleotide sequence ID" value="XM_007536748.3"/>
</dbReference>
<dbReference type="PRINTS" id="PR01407">
    <property type="entry name" value="BUTYPHLNCDUF"/>
</dbReference>
<dbReference type="InterPro" id="IPR018957">
    <property type="entry name" value="Znf_C3HC4_RING-type"/>
</dbReference>
<dbReference type="InParanoid" id="A0A1S3AL50"/>
<dbReference type="InterPro" id="IPR006574">
    <property type="entry name" value="PRY"/>
</dbReference>
<keyword evidence="10" id="KW-0479">Metal-binding</keyword>
<dbReference type="GO" id="GO:0008270">
    <property type="term" value="F:zinc ion binding"/>
    <property type="evidence" value="ECO:0007669"/>
    <property type="project" value="UniProtKB-KW"/>
</dbReference>
<dbReference type="InterPro" id="IPR000315">
    <property type="entry name" value="Znf_B-box"/>
</dbReference>
<dbReference type="InterPro" id="IPR017907">
    <property type="entry name" value="Znf_RING_CS"/>
</dbReference>
<dbReference type="Pfam" id="PF00622">
    <property type="entry name" value="SPRY"/>
    <property type="match status" value="1"/>
</dbReference>
<dbReference type="FunFam" id="2.60.120.920:FF:000061">
    <property type="entry name" value="Tripartite motif containing 65"/>
    <property type="match status" value="1"/>
</dbReference>
<keyword evidence="14" id="KW-0007">Acetylation</keyword>
<dbReference type="InterPro" id="IPR051051">
    <property type="entry name" value="E3_ubiq-ligase_TRIM/RNF"/>
</dbReference>
<feature type="domain" description="B30.2/SPRY" evidence="22">
    <location>
        <begin position="311"/>
        <end position="504"/>
    </location>
</feature>
<dbReference type="SUPFAM" id="SSF57850">
    <property type="entry name" value="RING/U-box"/>
    <property type="match status" value="1"/>
</dbReference>
<dbReference type="Pfam" id="PF25600">
    <property type="entry name" value="TRIM_CC"/>
    <property type="match status" value="1"/>
</dbReference>
<dbReference type="Gene3D" id="2.60.120.920">
    <property type="match status" value="1"/>
</dbReference>
<dbReference type="GO" id="GO:0043254">
    <property type="term" value="P:regulation of protein-containing complex assembly"/>
    <property type="evidence" value="ECO:0007669"/>
    <property type="project" value="UniProtKB-ARBA"/>
</dbReference>
<keyword evidence="11 19" id="KW-0863">Zinc-finger</keyword>
<dbReference type="PANTHER" id="PTHR25465:SF14">
    <property type="entry name" value="E3 UBIQUITIN-PROTEIN LIGASE TRIM65"/>
    <property type="match status" value="1"/>
</dbReference>
<evidence type="ECO:0000256" key="18">
    <source>
        <dbReference type="ARBA" id="ARBA00076763"/>
    </source>
</evidence>
<dbReference type="GO" id="GO:0010508">
    <property type="term" value="P:positive regulation of autophagy"/>
    <property type="evidence" value="ECO:0007669"/>
    <property type="project" value="TreeGrafter"/>
</dbReference>
<dbReference type="FunCoup" id="A0A1S3AL50">
    <property type="interactions" value="515"/>
</dbReference>
<dbReference type="FunFam" id="3.30.40.10:FF:000492">
    <property type="entry name" value="Tripartite motif containing 65"/>
    <property type="match status" value="1"/>
</dbReference>
<dbReference type="Pfam" id="PF00643">
    <property type="entry name" value="zf-B_box"/>
    <property type="match status" value="1"/>
</dbReference>
<keyword evidence="7" id="KW-0597">Phosphoprotein</keyword>
<evidence type="ECO:0000256" key="2">
    <source>
        <dbReference type="ARBA" id="ARBA00004496"/>
    </source>
</evidence>
<evidence type="ECO:0000256" key="16">
    <source>
        <dbReference type="ARBA" id="ARBA00065521"/>
    </source>
</evidence>
<sequence>MAAEQLEEKLSCAICLLLYRDPVTLPCGHNFCGGCIRDWWGGREKECPECREPFPDGTELRRNVALSGVVEVVLKGPGFEPAPAPAPDPGARCPRHGWPLELFCRTEGRCACSACTVQECRHHERALLHTERREREAQLRTIWEATQQQVAQAKSQLHELQQQSRQIQNSASTMASVASGKFCCLLRALEMRQALALRNIETARTRALTQVREEEQRLQTHLQALAHYETKTRGLLEQQDDRTFLQESQLLVPPGPLGPLTPPQWDENQLTDSLKQSLSRLCSLVLEEGDPPQVPAEVVNRHPLEDPGPHVPVQSPICPVRRQLWQNYRNLTFDPDSANRHLHLSRQDQRVKHCRKPRGPAEPRNFELWQVQCSQSFHAGRHYWEVRISSHSVTLGVAYPELPRHKQGCHTDNIGRGPSSWGLCIQEDGTQIWHDGQSQRLPKVSGQLLGMDLDLTSGRLTFYSLEPETQLLHTFHNIFTQPLYPVFWLLEGRALTLCHRAEAKRPPALQLETSGSAEESTG</sequence>
<dbReference type="InterPro" id="IPR013083">
    <property type="entry name" value="Znf_RING/FYVE/PHD"/>
</dbReference>
<keyword evidence="8" id="KW-0399">Innate immunity</keyword>
<comment type="pathway">
    <text evidence="3">Protein modification; protein ubiquitination.</text>
</comment>
<dbReference type="PROSITE" id="PS50188">
    <property type="entry name" value="B302_SPRY"/>
    <property type="match status" value="1"/>
</dbReference>
<evidence type="ECO:0000256" key="6">
    <source>
        <dbReference type="ARBA" id="ARBA00022490"/>
    </source>
</evidence>
<evidence type="ECO:0000256" key="14">
    <source>
        <dbReference type="ARBA" id="ARBA00022990"/>
    </source>
</evidence>
<dbReference type="EC" id="2.3.2.27" evidence="5"/>
<evidence type="ECO:0000256" key="7">
    <source>
        <dbReference type="ARBA" id="ARBA00022553"/>
    </source>
</evidence>
<dbReference type="InterPro" id="IPR013320">
    <property type="entry name" value="ConA-like_dom_sf"/>
</dbReference>
<evidence type="ECO:0000259" key="21">
    <source>
        <dbReference type="PROSITE" id="PS50089"/>
    </source>
</evidence>
<dbReference type="eggNOG" id="KOG2177">
    <property type="taxonomic scope" value="Eukaryota"/>
</dbReference>
<evidence type="ECO:0000256" key="9">
    <source>
        <dbReference type="ARBA" id="ARBA00022679"/>
    </source>
</evidence>
<dbReference type="CDD" id="cd19835">
    <property type="entry name" value="Bbox2_TRIM65_C-IV"/>
    <property type="match status" value="1"/>
</dbReference>
<evidence type="ECO:0000256" key="1">
    <source>
        <dbReference type="ARBA" id="ARBA00000900"/>
    </source>
</evidence>
<evidence type="ECO:0000256" key="11">
    <source>
        <dbReference type="ARBA" id="ARBA00022771"/>
    </source>
</evidence>
<evidence type="ECO:0000313" key="24">
    <source>
        <dbReference type="RefSeq" id="XP_007536810.1"/>
    </source>
</evidence>
<dbReference type="SUPFAM" id="SSF49899">
    <property type="entry name" value="Concanavalin A-like lectins/glucanases"/>
    <property type="match status" value="1"/>
</dbReference>
<proteinExistence type="inferred from homology"/>
<evidence type="ECO:0000256" key="5">
    <source>
        <dbReference type="ARBA" id="ARBA00012483"/>
    </source>
</evidence>
<comment type="catalytic activity">
    <reaction evidence="1">
        <text>S-ubiquitinyl-[E2 ubiquitin-conjugating enzyme]-L-cysteine + [acceptor protein]-L-lysine = [E2 ubiquitin-conjugating enzyme]-L-cysteine + N(6)-ubiquitinyl-[acceptor protein]-L-lysine.</text>
        <dbReference type="EC" id="2.3.2.27"/>
    </reaction>
</comment>
<dbReference type="CDD" id="cd12896">
    <property type="entry name" value="SPRY_PRY_TRIM65"/>
    <property type="match status" value="1"/>
</dbReference>
<comment type="similarity">
    <text evidence="4">Belongs to the TRIM/RBCC family.</text>
</comment>
<dbReference type="SMART" id="SM00449">
    <property type="entry name" value="SPRY"/>
    <property type="match status" value="1"/>
</dbReference>